<dbReference type="PROSITE" id="PS51892">
    <property type="entry name" value="SUBTILASE"/>
    <property type="match status" value="1"/>
</dbReference>
<proteinExistence type="inferred from homology"/>
<dbReference type="GO" id="GO:0006508">
    <property type="term" value="P:proteolysis"/>
    <property type="evidence" value="ECO:0007669"/>
    <property type="project" value="UniProtKB-KW"/>
</dbReference>
<evidence type="ECO:0000256" key="1">
    <source>
        <dbReference type="ARBA" id="ARBA00004613"/>
    </source>
</evidence>
<feature type="active site" description="Charge relay system" evidence="8 9">
    <location>
        <position position="525"/>
    </location>
</feature>
<reference evidence="13 14" key="1">
    <citation type="journal article" date="2014" name="PLoS ONE">
        <title>Global Analysis of Gene Expression Profiles in Physic Nut (Jatropha curcas L.) Seedlings Exposed to Salt Stress.</title>
        <authorList>
            <person name="Zhang L."/>
            <person name="Zhang C."/>
            <person name="Wu P."/>
            <person name="Chen Y."/>
            <person name="Li M."/>
            <person name="Jiang H."/>
            <person name="Wu G."/>
        </authorList>
    </citation>
    <scope>NUCLEOTIDE SEQUENCE [LARGE SCALE GENOMIC DNA]</scope>
    <source>
        <strain evidence="14">cv. GZQX0401</strain>
        <tissue evidence="13">Young leaves</tissue>
    </source>
</reference>
<feature type="active site" description="Charge relay system" evidence="8 9">
    <location>
        <position position="116"/>
    </location>
</feature>
<organism evidence="13 14">
    <name type="scientific">Jatropha curcas</name>
    <name type="common">Barbados nut</name>
    <dbReference type="NCBI Taxonomy" id="180498"/>
    <lineage>
        <taxon>Eukaryota</taxon>
        <taxon>Viridiplantae</taxon>
        <taxon>Streptophyta</taxon>
        <taxon>Embryophyta</taxon>
        <taxon>Tracheophyta</taxon>
        <taxon>Spermatophyta</taxon>
        <taxon>Magnoliopsida</taxon>
        <taxon>eudicotyledons</taxon>
        <taxon>Gunneridae</taxon>
        <taxon>Pentapetalae</taxon>
        <taxon>rosids</taxon>
        <taxon>fabids</taxon>
        <taxon>Malpighiales</taxon>
        <taxon>Euphorbiaceae</taxon>
        <taxon>Crotonoideae</taxon>
        <taxon>Jatropheae</taxon>
        <taxon>Jatropha</taxon>
    </lineage>
</organism>
<keyword evidence="4 9" id="KW-0645">Protease</keyword>
<dbReference type="GO" id="GO:0005576">
    <property type="term" value="C:extracellular region"/>
    <property type="evidence" value="ECO:0007669"/>
    <property type="project" value="UniProtKB-SubCell"/>
</dbReference>
<evidence type="ECO:0000256" key="4">
    <source>
        <dbReference type="ARBA" id="ARBA00022670"/>
    </source>
</evidence>
<feature type="domain" description="Subtilisin-like protease fibronectin type-III" evidence="12">
    <location>
        <begin position="626"/>
        <end position="722"/>
    </location>
</feature>
<evidence type="ECO:0000259" key="11">
    <source>
        <dbReference type="Pfam" id="PF05922"/>
    </source>
</evidence>
<evidence type="ECO:0000313" key="13">
    <source>
        <dbReference type="EMBL" id="KDP30627.1"/>
    </source>
</evidence>
<evidence type="ECO:0000256" key="6">
    <source>
        <dbReference type="ARBA" id="ARBA00022801"/>
    </source>
</evidence>
<dbReference type="Proteomes" id="UP000027138">
    <property type="component" value="Unassembled WGS sequence"/>
</dbReference>
<keyword evidence="5" id="KW-0732">Signal</keyword>
<dbReference type="AlphaFoldDB" id="A0A067K3B0"/>
<dbReference type="Gene3D" id="3.50.30.30">
    <property type="match status" value="1"/>
</dbReference>
<dbReference type="EMBL" id="KK914656">
    <property type="protein sequence ID" value="KDP30627.1"/>
    <property type="molecule type" value="Genomic_DNA"/>
</dbReference>
<evidence type="ECO:0000256" key="8">
    <source>
        <dbReference type="PIRSR" id="PIRSR615500-1"/>
    </source>
</evidence>
<dbReference type="Gene3D" id="3.30.70.80">
    <property type="entry name" value="Peptidase S8 propeptide/proteinase inhibitor I9"/>
    <property type="match status" value="1"/>
</dbReference>
<dbReference type="Pfam" id="PF05922">
    <property type="entry name" value="Inhibitor_I9"/>
    <property type="match status" value="1"/>
</dbReference>
<evidence type="ECO:0000259" key="10">
    <source>
        <dbReference type="Pfam" id="PF00082"/>
    </source>
</evidence>
<sequence length="742" mass="80515">MVYIVYLGHNQFRNPIVTSNSHIQLLSNVFASEEEAKKSMLYSYKHSFSGFSAKLNSTQAATIANMKGVLSIFRSKTLDLHTTRSWDFLGLILERTSAATPLQLSYGDNVIVGIFDSGIWPESESFKEKICLGPIPPSWKGKCVKGEEFDPKKACNRKLIGARYYYKGFEEEYGPLNKTEEYRSARDFLGHGTHVASTAVGSIVLNASFFGFGQGNARGGAPRARLAVYKTCWNKKLDENGKCEEADILAAFDDALKDGVNIISASFGSLPPDLVQFFESSVDIGSFHAMQAGVPVVFSAGNGGPDPSLIGNVSPWSICVAASTIDRSFPTQIVLDTNLTVMGEGLLTKEIKGKLASASMYFDDGVCAMEAWNNIKAKGKIVICFANVGPISLSVIAQEAVKKAEGLGLIFVDSPTKQNVDVDIIPTVLVDTTQGSTILNFLSQFVFLPVIKILPSRSVVGKSVAPAVASFSSRGPSPLSPDFLKPDLTAPGVNILAAWSPKIPPSLVPDADNRSVDWNFQSGTSMSCPHVSGVAALVKSLHPDWSPAAIKSALMTTAGGSMELSDPFDIGAGHINPLKAIDPGLVYDMKSKDYIPFLCNLGYTKQQIQILVGTDTIDCSSSLIADINYPSITVSNLQSTTTVRRTVRNVGPNRIAIYFAKIVEPNGVEVVIWPRILLFTYFRKELSYYVTLKPLKKSQGRYDFGEIEWSDGFHCVRSQLVVLVNTAMDDGSAHHHHLLSSV</sequence>
<dbReference type="InterPro" id="IPR023828">
    <property type="entry name" value="Peptidase_S8_Ser-AS"/>
</dbReference>
<keyword evidence="7 9" id="KW-0720">Serine protease</keyword>
<dbReference type="InterPro" id="IPR036852">
    <property type="entry name" value="Peptidase_S8/S53_dom_sf"/>
</dbReference>
<keyword evidence="3" id="KW-0964">Secreted</keyword>
<dbReference type="FunFam" id="2.60.40.2310:FF:000001">
    <property type="entry name" value="Subtilisin-like protease SBT1.5"/>
    <property type="match status" value="1"/>
</dbReference>
<dbReference type="Pfam" id="PF00082">
    <property type="entry name" value="Peptidase_S8"/>
    <property type="match status" value="1"/>
</dbReference>
<evidence type="ECO:0000256" key="2">
    <source>
        <dbReference type="ARBA" id="ARBA00011073"/>
    </source>
</evidence>
<evidence type="ECO:0000256" key="9">
    <source>
        <dbReference type="PROSITE-ProRule" id="PRU01240"/>
    </source>
</evidence>
<feature type="active site" description="Charge relay system" evidence="8 9">
    <location>
        <position position="191"/>
    </location>
</feature>
<dbReference type="Pfam" id="PF17766">
    <property type="entry name" value="fn3_6"/>
    <property type="match status" value="1"/>
</dbReference>
<dbReference type="InterPro" id="IPR000209">
    <property type="entry name" value="Peptidase_S8/S53_dom"/>
</dbReference>
<dbReference type="CDD" id="cd02120">
    <property type="entry name" value="PA_subtilisin_like"/>
    <property type="match status" value="1"/>
</dbReference>
<dbReference type="CDD" id="cd04852">
    <property type="entry name" value="Peptidases_S8_3"/>
    <property type="match status" value="1"/>
</dbReference>
<dbReference type="SUPFAM" id="SSF52743">
    <property type="entry name" value="Subtilisin-like"/>
    <property type="match status" value="1"/>
</dbReference>
<evidence type="ECO:0000256" key="7">
    <source>
        <dbReference type="ARBA" id="ARBA00022825"/>
    </source>
</evidence>
<dbReference type="Gene3D" id="2.60.40.2310">
    <property type="match status" value="1"/>
</dbReference>
<dbReference type="GO" id="GO:0009609">
    <property type="term" value="P:response to symbiotic bacterium"/>
    <property type="evidence" value="ECO:0007669"/>
    <property type="project" value="UniProtKB-ARBA"/>
</dbReference>
<comment type="subcellular location">
    <subcellularLocation>
        <location evidence="1">Secreted</location>
    </subcellularLocation>
</comment>
<evidence type="ECO:0000259" key="12">
    <source>
        <dbReference type="Pfam" id="PF17766"/>
    </source>
</evidence>
<dbReference type="InterPro" id="IPR045051">
    <property type="entry name" value="SBT"/>
</dbReference>
<dbReference type="InterPro" id="IPR034197">
    <property type="entry name" value="Peptidases_S8_3"/>
</dbReference>
<protein>
    <submittedName>
        <fullName evidence="13">Uncharacterized protein</fullName>
    </submittedName>
</protein>
<dbReference type="Gene3D" id="3.40.50.200">
    <property type="entry name" value="Peptidase S8/S53 domain"/>
    <property type="match status" value="1"/>
</dbReference>
<feature type="domain" description="Inhibitor I9" evidence="11">
    <location>
        <begin position="2"/>
        <end position="81"/>
    </location>
</feature>
<dbReference type="InterPro" id="IPR022398">
    <property type="entry name" value="Peptidase_S8_His-AS"/>
</dbReference>
<keyword evidence="14" id="KW-1185">Reference proteome</keyword>
<dbReference type="InterPro" id="IPR010259">
    <property type="entry name" value="S8pro/Inhibitor_I9"/>
</dbReference>
<dbReference type="OrthoDB" id="835282at2759"/>
<evidence type="ECO:0000256" key="3">
    <source>
        <dbReference type="ARBA" id="ARBA00022525"/>
    </source>
</evidence>
<keyword evidence="6 9" id="KW-0378">Hydrolase</keyword>
<feature type="domain" description="Peptidase S8/S53" evidence="10">
    <location>
        <begin position="107"/>
        <end position="560"/>
    </location>
</feature>
<evidence type="ECO:0000256" key="5">
    <source>
        <dbReference type="ARBA" id="ARBA00022729"/>
    </source>
</evidence>
<dbReference type="InterPro" id="IPR041469">
    <property type="entry name" value="Subtilisin-like_FN3"/>
</dbReference>
<dbReference type="PANTHER" id="PTHR10795">
    <property type="entry name" value="PROPROTEIN CONVERTASE SUBTILISIN/KEXIN"/>
    <property type="match status" value="1"/>
</dbReference>
<dbReference type="PROSITE" id="PS00137">
    <property type="entry name" value="SUBTILASE_HIS"/>
    <property type="match status" value="1"/>
</dbReference>
<dbReference type="PRINTS" id="PR00723">
    <property type="entry name" value="SUBTILISIN"/>
</dbReference>
<dbReference type="InterPro" id="IPR037045">
    <property type="entry name" value="S8pro/Inhibitor_I9_sf"/>
</dbReference>
<evidence type="ECO:0000313" key="14">
    <source>
        <dbReference type="Proteomes" id="UP000027138"/>
    </source>
</evidence>
<dbReference type="PROSITE" id="PS00138">
    <property type="entry name" value="SUBTILASE_SER"/>
    <property type="match status" value="1"/>
</dbReference>
<dbReference type="GO" id="GO:0004252">
    <property type="term" value="F:serine-type endopeptidase activity"/>
    <property type="evidence" value="ECO:0007669"/>
    <property type="project" value="UniProtKB-UniRule"/>
</dbReference>
<accession>A0A067K3B0</accession>
<dbReference type="MEROPS" id="S08.A40"/>
<name>A0A067K3B0_JATCU</name>
<comment type="similarity">
    <text evidence="2 9">Belongs to the peptidase S8 family.</text>
</comment>
<dbReference type="InterPro" id="IPR015500">
    <property type="entry name" value="Peptidase_S8_subtilisin-rel"/>
</dbReference>
<dbReference type="FunFam" id="3.30.70.80:FF:000002">
    <property type="entry name" value="Subtilisin-like protease SBT5.3"/>
    <property type="match status" value="1"/>
</dbReference>
<dbReference type="FunFam" id="3.40.50.200:FF:000006">
    <property type="entry name" value="Subtilisin-like protease SBT1.5"/>
    <property type="match status" value="1"/>
</dbReference>
<gene>
    <name evidence="13" type="ORF">JCGZ_16192</name>
</gene>